<dbReference type="InterPro" id="IPR028082">
    <property type="entry name" value="Peripla_BP_I"/>
</dbReference>
<reference evidence="5 6" key="1">
    <citation type="submission" date="2019-03" db="EMBL/GenBank/DDBJ databases">
        <title>Genomic Encyclopedia of Type Strains, Phase IV (KMG-IV): sequencing the most valuable type-strain genomes for metagenomic binning, comparative biology and taxonomic classification.</title>
        <authorList>
            <person name="Goeker M."/>
        </authorList>
    </citation>
    <scope>NUCLEOTIDE SEQUENCE [LARGE SCALE GENOMIC DNA]</scope>
    <source>
        <strain evidence="5 6">DSM 25287</strain>
    </source>
</reference>
<dbReference type="InterPro" id="IPR000843">
    <property type="entry name" value="HTH_LacI"/>
</dbReference>
<dbReference type="SMART" id="SM00354">
    <property type="entry name" value="HTH_LACI"/>
    <property type="match status" value="1"/>
</dbReference>
<dbReference type="InterPro" id="IPR010982">
    <property type="entry name" value="Lambda_DNA-bd_dom_sf"/>
</dbReference>
<evidence type="ECO:0000256" key="3">
    <source>
        <dbReference type="ARBA" id="ARBA00023163"/>
    </source>
</evidence>
<dbReference type="OrthoDB" id="5756154at2"/>
<dbReference type="GO" id="GO:0000976">
    <property type="term" value="F:transcription cis-regulatory region binding"/>
    <property type="evidence" value="ECO:0007669"/>
    <property type="project" value="TreeGrafter"/>
</dbReference>
<dbReference type="Gene3D" id="1.10.260.40">
    <property type="entry name" value="lambda repressor-like DNA-binding domains"/>
    <property type="match status" value="1"/>
</dbReference>
<keyword evidence="6" id="KW-1185">Reference proteome</keyword>
<dbReference type="SUPFAM" id="SSF47413">
    <property type="entry name" value="lambda repressor-like DNA-binding domains"/>
    <property type="match status" value="1"/>
</dbReference>
<feature type="domain" description="HTH lacI-type" evidence="4">
    <location>
        <begin position="16"/>
        <end position="73"/>
    </location>
</feature>
<keyword evidence="3" id="KW-0804">Transcription</keyword>
<name>A0A4R2LDM2_9GAMM</name>
<proteinExistence type="predicted"/>
<dbReference type="CDD" id="cd06307">
    <property type="entry name" value="PBP1_sugar_binding"/>
    <property type="match status" value="1"/>
</dbReference>
<dbReference type="RefSeq" id="WP_132539202.1">
    <property type="nucleotide sequence ID" value="NZ_SLWY01000004.1"/>
</dbReference>
<protein>
    <submittedName>
        <fullName evidence="5">LacI family transcriptional regulator</fullName>
    </submittedName>
</protein>
<evidence type="ECO:0000256" key="2">
    <source>
        <dbReference type="ARBA" id="ARBA00023125"/>
    </source>
</evidence>
<dbReference type="PANTHER" id="PTHR30146:SF152">
    <property type="entry name" value="TRANSCRIPTIONAL REGULATORY PROTEIN"/>
    <property type="match status" value="1"/>
</dbReference>
<keyword evidence="2" id="KW-0238">DNA-binding</keyword>
<keyword evidence="1" id="KW-0805">Transcription regulation</keyword>
<dbReference type="GO" id="GO:0003700">
    <property type="term" value="F:DNA-binding transcription factor activity"/>
    <property type="evidence" value="ECO:0007669"/>
    <property type="project" value="TreeGrafter"/>
</dbReference>
<accession>A0A4R2LDM2</accession>
<evidence type="ECO:0000256" key="1">
    <source>
        <dbReference type="ARBA" id="ARBA00023015"/>
    </source>
</evidence>
<dbReference type="PROSITE" id="PS50932">
    <property type="entry name" value="HTH_LACI_2"/>
    <property type="match status" value="1"/>
</dbReference>
<gene>
    <name evidence="5" type="ORF">EV699_10494</name>
</gene>
<dbReference type="InterPro" id="IPR025997">
    <property type="entry name" value="SBP_2_dom"/>
</dbReference>
<dbReference type="EMBL" id="SLWY01000004">
    <property type="protein sequence ID" value="TCO82702.1"/>
    <property type="molecule type" value="Genomic_DNA"/>
</dbReference>
<sequence length="366" mass="40853">MATNDEKKPLRRKKTPRFEEIAAATGVSISTVDRVLNERGSVSPATRASVIAAARKLGVPRILPDARHGLLRLDVLLPDNNTPFFRRLRQALQRVSQMLDKRVVVRQLILPEHDDGAMYKAILHPPYRRHGLIATVPDNERVREALRQVLAEGVPVVAMVNAIADMPQLHYVGIDNHRAGRTAGYFLGRLVRRPGRVLLLGGRLDYEAHVDRSRGCREVLAELYPELTCNAQTVTTHDDPDQCYLAVARTLKANDDLVGIYNSGAGSPGIEAALRKFDMAGKVAWVGHEPSDEHRQYIKNRVMDLVIDQDPDGQAINALQYLLHACGMVEVPPPSAPNEFRLYCLENMWQRHYLPGGADGSRSRRP</sequence>
<dbReference type="Gene3D" id="3.40.50.2300">
    <property type="match status" value="2"/>
</dbReference>
<dbReference type="CDD" id="cd01392">
    <property type="entry name" value="HTH_LacI"/>
    <property type="match status" value="1"/>
</dbReference>
<dbReference type="PANTHER" id="PTHR30146">
    <property type="entry name" value="LACI-RELATED TRANSCRIPTIONAL REPRESSOR"/>
    <property type="match status" value="1"/>
</dbReference>
<comment type="caution">
    <text evidence="5">The sequence shown here is derived from an EMBL/GenBank/DDBJ whole genome shotgun (WGS) entry which is preliminary data.</text>
</comment>
<evidence type="ECO:0000259" key="4">
    <source>
        <dbReference type="PROSITE" id="PS50932"/>
    </source>
</evidence>
<dbReference type="Proteomes" id="UP000295765">
    <property type="component" value="Unassembled WGS sequence"/>
</dbReference>
<organism evidence="5 6">
    <name type="scientific">Plasticicumulans lactativorans</name>
    <dbReference type="NCBI Taxonomy" id="1133106"/>
    <lineage>
        <taxon>Bacteria</taxon>
        <taxon>Pseudomonadati</taxon>
        <taxon>Pseudomonadota</taxon>
        <taxon>Gammaproteobacteria</taxon>
        <taxon>Candidatus Competibacteraceae</taxon>
        <taxon>Plasticicumulans</taxon>
    </lineage>
</organism>
<dbReference type="Pfam" id="PF13407">
    <property type="entry name" value="Peripla_BP_4"/>
    <property type="match status" value="1"/>
</dbReference>
<evidence type="ECO:0000313" key="5">
    <source>
        <dbReference type="EMBL" id="TCO82702.1"/>
    </source>
</evidence>
<dbReference type="Pfam" id="PF00356">
    <property type="entry name" value="LacI"/>
    <property type="match status" value="1"/>
</dbReference>
<dbReference type="SUPFAM" id="SSF53822">
    <property type="entry name" value="Periplasmic binding protein-like I"/>
    <property type="match status" value="1"/>
</dbReference>
<evidence type="ECO:0000313" key="6">
    <source>
        <dbReference type="Proteomes" id="UP000295765"/>
    </source>
</evidence>
<dbReference type="AlphaFoldDB" id="A0A4R2LDM2"/>
<dbReference type="GO" id="GO:0055085">
    <property type="term" value="P:transmembrane transport"/>
    <property type="evidence" value="ECO:0007669"/>
    <property type="project" value="UniProtKB-ARBA"/>
</dbReference>